<dbReference type="HOGENOM" id="CLU_2560703_0_0_1"/>
<gene>
    <name evidence="2" type="primary">Dper\GL20774</name>
    <name evidence="2" type="ORF">Dper_GL20774</name>
</gene>
<evidence type="ECO:0000256" key="1">
    <source>
        <dbReference type="SAM" id="MobiDB-lite"/>
    </source>
</evidence>
<reference evidence="2 3" key="1">
    <citation type="journal article" date="2007" name="Nature">
        <title>Evolution of genes and genomes on the Drosophila phylogeny.</title>
        <authorList>
            <consortium name="Drosophila 12 Genomes Consortium"/>
            <person name="Clark A.G."/>
            <person name="Eisen M.B."/>
            <person name="Smith D.R."/>
            <person name="Bergman C.M."/>
            <person name="Oliver B."/>
            <person name="Markow T.A."/>
            <person name="Kaufman T.C."/>
            <person name="Kellis M."/>
            <person name="Gelbart W."/>
            <person name="Iyer V.N."/>
            <person name="Pollard D.A."/>
            <person name="Sackton T.B."/>
            <person name="Larracuente A.M."/>
            <person name="Singh N.D."/>
            <person name="Abad J.P."/>
            <person name="Abt D.N."/>
            <person name="Adryan B."/>
            <person name="Aguade M."/>
            <person name="Akashi H."/>
            <person name="Anderson W.W."/>
            <person name="Aquadro C.F."/>
            <person name="Ardell D.H."/>
            <person name="Arguello R."/>
            <person name="Artieri C.G."/>
            <person name="Barbash D.A."/>
            <person name="Barker D."/>
            <person name="Barsanti P."/>
            <person name="Batterham P."/>
            <person name="Batzoglou S."/>
            <person name="Begun D."/>
            <person name="Bhutkar A."/>
            <person name="Blanco E."/>
            <person name="Bosak S.A."/>
            <person name="Bradley R.K."/>
            <person name="Brand A.D."/>
            <person name="Brent M.R."/>
            <person name="Brooks A.N."/>
            <person name="Brown R.H."/>
            <person name="Butlin R.K."/>
            <person name="Caggese C."/>
            <person name="Calvi B.R."/>
            <person name="Bernardo de Carvalho A."/>
            <person name="Caspi A."/>
            <person name="Castrezana S."/>
            <person name="Celniker S.E."/>
            <person name="Chang J.L."/>
            <person name="Chapple C."/>
            <person name="Chatterji S."/>
            <person name="Chinwalla A."/>
            <person name="Civetta A."/>
            <person name="Clifton S.W."/>
            <person name="Comeron J.M."/>
            <person name="Costello J.C."/>
            <person name="Coyne J.A."/>
            <person name="Daub J."/>
            <person name="David R.G."/>
            <person name="Delcher A.L."/>
            <person name="Delehaunty K."/>
            <person name="Do C.B."/>
            <person name="Ebling H."/>
            <person name="Edwards K."/>
            <person name="Eickbush T."/>
            <person name="Evans J.D."/>
            <person name="Filipski A."/>
            <person name="Findeiss S."/>
            <person name="Freyhult E."/>
            <person name="Fulton L."/>
            <person name="Fulton R."/>
            <person name="Garcia A.C."/>
            <person name="Gardiner A."/>
            <person name="Garfield D.A."/>
            <person name="Garvin B.E."/>
            <person name="Gibson G."/>
            <person name="Gilbert D."/>
            <person name="Gnerre S."/>
            <person name="Godfrey J."/>
            <person name="Good R."/>
            <person name="Gotea V."/>
            <person name="Gravely B."/>
            <person name="Greenberg A.J."/>
            <person name="Griffiths-Jones S."/>
            <person name="Gross S."/>
            <person name="Guigo R."/>
            <person name="Gustafson E.A."/>
            <person name="Haerty W."/>
            <person name="Hahn M.W."/>
            <person name="Halligan D.L."/>
            <person name="Halpern A.L."/>
            <person name="Halter G.M."/>
            <person name="Han M.V."/>
            <person name="Heger A."/>
            <person name="Hillier L."/>
            <person name="Hinrichs A.S."/>
            <person name="Holmes I."/>
            <person name="Hoskins R.A."/>
            <person name="Hubisz M.J."/>
            <person name="Hultmark D."/>
            <person name="Huntley M.A."/>
            <person name="Jaffe D.B."/>
            <person name="Jagadeeshan S."/>
            <person name="Jeck W.R."/>
            <person name="Johnson J."/>
            <person name="Jones C.D."/>
            <person name="Jordan W.C."/>
            <person name="Karpen G.H."/>
            <person name="Kataoka E."/>
            <person name="Keightley P.D."/>
            <person name="Kheradpour P."/>
            <person name="Kirkness E.F."/>
            <person name="Koerich L.B."/>
            <person name="Kristiansen K."/>
            <person name="Kudrna D."/>
            <person name="Kulathinal R.J."/>
            <person name="Kumar S."/>
            <person name="Kwok R."/>
            <person name="Lander E."/>
            <person name="Langley C.H."/>
            <person name="Lapoint R."/>
            <person name="Lazzaro B.P."/>
            <person name="Lee S.J."/>
            <person name="Levesque L."/>
            <person name="Li R."/>
            <person name="Lin C.F."/>
            <person name="Lin M.F."/>
            <person name="Lindblad-Toh K."/>
            <person name="Llopart A."/>
            <person name="Long M."/>
            <person name="Low L."/>
            <person name="Lozovsky E."/>
            <person name="Lu J."/>
            <person name="Luo M."/>
            <person name="Machado C.A."/>
            <person name="Makalowski W."/>
            <person name="Marzo M."/>
            <person name="Matsuda M."/>
            <person name="Matzkin L."/>
            <person name="McAllister B."/>
            <person name="McBride C.S."/>
            <person name="McKernan B."/>
            <person name="McKernan K."/>
            <person name="Mendez-Lago M."/>
            <person name="Minx P."/>
            <person name="Mollenhauer M.U."/>
            <person name="Montooth K."/>
            <person name="Mount S.M."/>
            <person name="Mu X."/>
            <person name="Myers E."/>
            <person name="Negre B."/>
            <person name="Newfeld S."/>
            <person name="Nielsen R."/>
            <person name="Noor M.A."/>
            <person name="O'Grady P."/>
            <person name="Pachter L."/>
            <person name="Papaceit M."/>
            <person name="Parisi M.J."/>
            <person name="Parisi M."/>
            <person name="Parts L."/>
            <person name="Pedersen J.S."/>
            <person name="Pesole G."/>
            <person name="Phillippy A.M."/>
            <person name="Ponting C.P."/>
            <person name="Pop M."/>
            <person name="Porcelli D."/>
            <person name="Powell J.R."/>
            <person name="Prohaska S."/>
            <person name="Pruitt K."/>
            <person name="Puig M."/>
            <person name="Quesneville H."/>
            <person name="Ram K.R."/>
            <person name="Rand D."/>
            <person name="Rasmussen M.D."/>
            <person name="Reed L.K."/>
            <person name="Reenan R."/>
            <person name="Reily A."/>
            <person name="Remington K.A."/>
            <person name="Rieger T.T."/>
            <person name="Ritchie M.G."/>
            <person name="Robin C."/>
            <person name="Rogers Y.H."/>
            <person name="Rohde C."/>
            <person name="Rozas J."/>
            <person name="Rubenfield M.J."/>
            <person name="Ruiz A."/>
            <person name="Russo S."/>
            <person name="Salzberg S.L."/>
            <person name="Sanchez-Gracia A."/>
            <person name="Saranga D.J."/>
            <person name="Sato H."/>
            <person name="Schaeffer S.W."/>
            <person name="Schatz M.C."/>
            <person name="Schlenke T."/>
            <person name="Schwartz R."/>
            <person name="Segarra C."/>
            <person name="Singh R.S."/>
            <person name="Sirot L."/>
            <person name="Sirota M."/>
            <person name="Sisneros N.B."/>
            <person name="Smith C.D."/>
            <person name="Smith T.F."/>
            <person name="Spieth J."/>
            <person name="Stage D.E."/>
            <person name="Stark A."/>
            <person name="Stephan W."/>
            <person name="Strausberg R.L."/>
            <person name="Strempel S."/>
            <person name="Sturgill D."/>
            <person name="Sutton G."/>
            <person name="Sutton G.G."/>
            <person name="Tao W."/>
            <person name="Teichmann S."/>
            <person name="Tobari Y.N."/>
            <person name="Tomimura Y."/>
            <person name="Tsolas J.M."/>
            <person name="Valente V.L."/>
            <person name="Venter E."/>
            <person name="Venter J.C."/>
            <person name="Vicario S."/>
            <person name="Vieira F.G."/>
            <person name="Vilella A.J."/>
            <person name="Villasante A."/>
            <person name="Walenz B."/>
            <person name="Wang J."/>
            <person name="Wasserman M."/>
            <person name="Watts T."/>
            <person name="Wilson D."/>
            <person name="Wilson R.K."/>
            <person name="Wing R.A."/>
            <person name="Wolfner M.F."/>
            <person name="Wong A."/>
            <person name="Wong G.K."/>
            <person name="Wu C.I."/>
            <person name="Wu G."/>
            <person name="Yamamoto D."/>
            <person name="Yang H.P."/>
            <person name="Yang S.P."/>
            <person name="Yorke J.A."/>
            <person name="Yoshida K."/>
            <person name="Zdobnov E."/>
            <person name="Zhang P."/>
            <person name="Zhang Y."/>
            <person name="Zimin A.V."/>
            <person name="Baldwin J."/>
            <person name="Abdouelleil A."/>
            <person name="Abdulkadir J."/>
            <person name="Abebe A."/>
            <person name="Abera B."/>
            <person name="Abreu J."/>
            <person name="Acer S.C."/>
            <person name="Aftuck L."/>
            <person name="Alexander A."/>
            <person name="An P."/>
            <person name="Anderson E."/>
            <person name="Anderson S."/>
            <person name="Arachi H."/>
            <person name="Azer M."/>
            <person name="Bachantsang P."/>
            <person name="Barry A."/>
            <person name="Bayul T."/>
            <person name="Berlin A."/>
            <person name="Bessette D."/>
            <person name="Bloom T."/>
            <person name="Blye J."/>
            <person name="Boguslavskiy L."/>
            <person name="Bonnet C."/>
            <person name="Boukhgalter B."/>
            <person name="Bourzgui I."/>
            <person name="Brown A."/>
            <person name="Cahill P."/>
            <person name="Channer S."/>
            <person name="Cheshatsang Y."/>
            <person name="Chuda L."/>
            <person name="Citroen M."/>
            <person name="Collymore A."/>
            <person name="Cooke P."/>
            <person name="Costello M."/>
            <person name="D'Aco K."/>
            <person name="Daza R."/>
            <person name="De Haan G."/>
            <person name="DeGray S."/>
            <person name="DeMaso C."/>
            <person name="Dhargay N."/>
            <person name="Dooley K."/>
            <person name="Dooley E."/>
            <person name="Doricent M."/>
            <person name="Dorje P."/>
            <person name="Dorjee K."/>
            <person name="Dupes A."/>
            <person name="Elong R."/>
            <person name="Falk J."/>
            <person name="Farina A."/>
            <person name="Faro S."/>
            <person name="Ferguson D."/>
            <person name="Fisher S."/>
            <person name="Foley C.D."/>
            <person name="Franke A."/>
            <person name="Friedrich D."/>
            <person name="Gadbois L."/>
            <person name="Gearin G."/>
            <person name="Gearin C.R."/>
            <person name="Giannoukos G."/>
            <person name="Goode T."/>
            <person name="Graham J."/>
            <person name="Grandbois E."/>
            <person name="Grewal S."/>
            <person name="Gyaltsen K."/>
            <person name="Hafez N."/>
            <person name="Hagos B."/>
            <person name="Hall J."/>
            <person name="Henson C."/>
            <person name="Hollinger A."/>
            <person name="Honan T."/>
            <person name="Huard M.D."/>
            <person name="Hughes L."/>
            <person name="Hurhula B."/>
            <person name="Husby M.E."/>
            <person name="Kamat A."/>
            <person name="Kanga B."/>
            <person name="Kashin S."/>
            <person name="Khazanovich D."/>
            <person name="Kisner P."/>
            <person name="Lance K."/>
            <person name="Lara M."/>
            <person name="Lee W."/>
            <person name="Lennon N."/>
            <person name="Letendre F."/>
            <person name="LeVine R."/>
            <person name="Lipovsky A."/>
            <person name="Liu X."/>
            <person name="Liu J."/>
            <person name="Liu S."/>
            <person name="Lokyitsang T."/>
            <person name="Lokyitsang Y."/>
            <person name="Lubonja R."/>
            <person name="Lui A."/>
            <person name="MacDonald P."/>
            <person name="Magnisalis V."/>
            <person name="Maru K."/>
            <person name="Matthews C."/>
            <person name="McCusker W."/>
            <person name="McDonough S."/>
            <person name="Mehta T."/>
            <person name="Meldrim J."/>
            <person name="Meneus L."/>
            <person name="Mihai O."/>
            <person name="Mihalev A."/>
            <person name="Mihova T."/>
            <person name="Mittelman R."/>
            <person name="Mlenga V."/>
            <person name="Montmayeur A."/>
            <person name="Mulrain L."/>
            <person name="Navidi A."/>
            <person name="Naylor J."/>
            <person name="Negash T."/>
            <person name="Nguyen T."/>
            <person name="Nguyen N."/>
            <person name="Nicol R."/>
            <person name="Norbu C."/>
            <person name="Norbu N."/>
            <person name="Novod N."/>
            <person name="O'Neill B."/>
            <person name="Osman S."/>
            <person name="Markiewicz E."/>
            <person name="Oyono O.L."/>
            <person name="Patti C."/>
            <person name="Phunkhang P."/>
            <person name="Pierre F."/>
            <person name="Priest M."/>
            <person name="Raghuraman S."/>
            <person name="Rege F."/>
            <person name="Reyes R."/>
            <person name="Rise C."/>
            <person name="Rogov P."/>
            <person name="Ross K."/>
            <person name="Ryan E."/>
            <person name="Settipalli S."/>
            <person name="Shea T."/>
            <person name="Sherpa N."/>
            <person name="Shi L."/>
            <person name="Shih D."/>
            <person name="Sparrow T."/>
            <person name="Spaulding J."/>
            <person name="Stalker J."/>
            <person name="Stange-Thomann N."/>
            <person name="Stavropoulos S."/>
            <person name="Stone C."/>
            <person name="Strader C."/>
            <person name="Tesfaye S."/>
            <person name="Thomson T."/>
            <person name="Thoulutsang Y."/>
            <person name="Thoulutsang D."/>
            <person name="Topham K."/>
            <person name="Topping I."/>
            <person name="Tsamla T."/>
            <person name="Vassiliev H."/>
            <person name="Vo A."/>
            <person name="Wangchuk T."/>
            <person name="Wangdi T."/>
            <person name="Weiand M."/>
            <person name="Wilkinson J."/>
            <person name="Wilson A."/>
            <person name="Yadav S."/>
            <person name="Young G."/>
            <person name="Yu Q."/>
            <person name="Zembek L."/>
            <person name="Zhong D."/>
            <person name="Zimmer A."/>
            <person name="Zwirko Z."/>
            <person name="Jaffe D.B."/>
            <person name="Alvarez P."/>
            <person name="Brockman W."/>
            <person name="Butler J."/>
            <person name="Chin C."/>
            <person name="Gnerre S."/>
            <person name="Grabherr M."/>
            <person name="Kleber M."/>
            <person name="Mauceli E."/>
            <person name="MacCallum I."/>
        </authorList>
    </citation>
    <scope>NUCLEOTIDE SEQUENCE [LARGE SCALE GENOMIC DNA]</scope>
    <source>
        <strain evidence="3">MSH-3 / Tucson 14011-0111.49</strain>
    </source>
</reference>
<dbReference type="EMBL" id="CH479208">
    <property type="protein sequence ID" value="EDW31104.1"/>
    <property type="molecule type" value="Genomic_DNA"/>
</dbReference>
<protein>
    <submittedName>
        <fullName evidence="2">GL20774</fullName>
    </submittedName>
</protein>
<sequence>MGLSSSDVFEHQQGAGTEDLEHAPPPKGPCRKRLGKLQIRRRKAKFGARPGCPPSGSVPLSLPLSLPLSVPLHVDGGADCHA</sequence>
<accession>B4H3Y9</accession>
<dbReference type="Proteomes" id="UP000008744">
    <property type="component" value="Unassembled WGS sequence"/>
</dbReference>
<dbReference type="AlphaFoldDB" id="B4H3Y9"/>
<evidence type="ECO:0000313" key="3">
    <source>
        <dbReference type="Proteomes" id="UP000008744"/>
    </source>
</evidence>
<feature type="region of interest" description="Disordered" evidence="1">
    <location>
        <begin position="1"/>
        <end position="36"/>
    </location>
</feature>
<keyword evidence="3" id="KW-1185">Reference proteome</keyword>
<evidence type="ECO:0000313" key="2">
    <source>
        <dbReference type="EMBL" id="EDW31104.1"/>
    </source>
</evidence>
<name>B4H3Y9_DROPE</name>
<proteinExistence type="predicted"/>
<organism evidence="3">
    <name type="scientific">Drosophila persimilis</name>
    <name type="common">Fruit fly</name>
    <dbReference type="NCBI Taxonomy" id="7234"/>
    <lineage>
        <taxon>Eukaryota</taxon>
        <taxon>Metazoa</taxon>
        <taxon>Ecdysozoa</taxon>
        <taxon>Arthropoda</taxon>
        <taxon>Hexapoda</taxon>
        <taxon>Insecta</taxon>
        <taxon>Pterygota</taxon>
        <taxon>Neoptera</taxon>
        <taxon>Endopterygota</taxon>
        <taxon>Diptera</taxon>
        <taxon>Brachycera</taxon>
        <taxon>Muscomorpha</taxon>
        <taxon>Ephydroidea</taxon>
        <taxon>Drosophilidae</taxon>
        <taxon>Drosophila</taxon>
        <taxon>Sophophora</taxon>
    </lineage>
</organism>